<dbReference type="InterPro" id="IPR029039">
    <property type="entry name" value="Flavoprotein-like_sf"/>
</dbReference>
<evidence type="ECO:0000313" key="3">
    <source>
        <dbReference type="Proteomes" id="UP000245639"/>
    </source>
</evidence>
<dbReference type="Gene3D" id="3.40.50.360">
    <property type="match status" value="1"/>
</dbReference>
<name>A0A2U1F3R7_9PSEU</name>
<evidence type="ECO:0000259" key="1">
    <source>
        <dbReference type="PROSITE" id="PS50902"/>
    </source>
</evidence>
<dbReference type="PROSITE" id="PS50902">
    <property type="entry name" value="FLAVODOXIN_LIKE"/>
    <property type="match status" value="1"/>
</dbReference>
<feature type="domain" description="Flavodoxin-like" evidence="1">
    <location>
        <begin position="4"/>
        <end position="164"/>
    </location>
</feature>
<dbReference type="OrthoDB" id="3253043at2"/>
<organism evidence="2 3">
    <name type="scientific">Actinomycetospora cinnamomea</name>
    <dbReference type="NCBI Taxonomy" id="663609"/>
    <lineage>
        <taxon>Bacteria</taxon>
        <taxon>Bacillati</taxon>
        <taxon>Actinomycetota</taxon>
        <taxon>Actinomycetes</taxon>
        <taxon>Pseudonocardiales</taxon>
        <taxon>Pseudonocardiaceae</taxon>
        <taxon>Actinomycetospora</taxon>
    </lineage>
</organism>
<sequence>MSRALVVFESMYGNTEAVARAIADGLATRVPVDLVEVGVAAAVPDPDVGLVVVGGPTHAFGMSRPSTRRDAAQKTGRATVSRADGVREWLEALPSRPDLLAASFDTRIDRPRVPGSAARAIRRRLRRRGATTVDTPHSFFVEGSEGPLVDGELDRARAWGAGLAAAIAVPAGGAS</sequence>
<accession>A0A2U1F3R7</accession>
<dbReference type="SUPFAM" id="SSF52218">
    <property type="entry name" value="Flavoproteins"/>
    <property type="match status" value="1"/>
</dbReference>
<dbReference type="InterPro" id="IPR001226">
    <property type="entry name" value="Flavodoxin_CS"/>
</dbReference>
<gene>
    <name evidence="2" type="ORF">C8D89_11210</name>
</gene>
<dbReference type="EMBL" id="QEKW01000012">
    <property type="protein sequence ID" value="PVZ06817.1"/>
    <property type="molecule type" value="Genomic_DNA"/>
</dbReference>
<comment type="caution">
    <text evidence="2">The sequence shown here is derived from an EMBL/GenBank/DDBJ whole genome shotgun (WGS) entry which is preliminary data.</text>
</comment>
<dbReference type="RefSeq" id="WP_116709864.1">
    <property type="nucleotide sequence ID" value="NZ_QEKW01000012.1"/>
</dbReference>
<dbReference type="GO" id="GO:0009055">
    <property type="term" value="F:electron transfer activity"/>
    <property type="evidence" value="ECO:0007669"/>
    <property type="project" value="InterPro"/>
</dbReference>
<dbReference type="InterPro" id="IPR008254">
    <property type="entry name" value="Flavodoxin/NO_synth"/>
</dbReference>
<dbReference type="Pfam" id="PF00258">
    <property type="entry name" value="Flavodoxin_1"/>
    <property type="match status" value="1"/>
</dbReference>
<dbReference type="AlphaFoldDB" id="A0A2U1F3R7"/>
<dbReference type="GO" id="GO:0010181">
    <property type="term" value="F:FMN binding"/>
    <property type="evidence" value="ECO:0007669"/>
    <property type="project" value="InterPro"/>
</dbReference>
<dbReference type="PROSITE" id="PS00201">
    <property type="entry name" value="FLAVODOXIN"/>
    <property type="match status" value="1"/>
</dbReference>
<dbReference type="Proteomes" id="UP000245639">
    <property type="component" value="Unassembled WGS sequence"/>
</dbReference>
<reference evidence="2 3" key="1">
    <citation type="submission" date="2018-04" db="EMBL/GenBank/DDBJ databases">
        <title>Genomic Encyclopedia of Type Strains, Phase IV (KMG-IV): sequencing the most valuable type-strain genomes for metagenomic binning, comparative biology and taxonomic classification.</title>
        <authorList>
            <person name="Goeker M."/>
        </authorList>
    </citation>
    <scope>NUCLEOTIDE SEQUENCE [LARGE SCALE GENOMIC DNA]</scope>
    <source>
        <strain evidence="2 3">DSM 45771</strain>
    </source>
</reference>
<proteinExistence type="predicted"/>
<evidence type="ECO:0000313" key="2">
    <source>
        <dbReference type="EMBL" id="PVZ06817.1"/>
    </source>
</evidence>
<protein>
    <submittedName>
        <fullName evidence="2">Flavodoxin</fullName>
    </submittedName>
</protein>
<keyword evidence="3" id="KW-1185">Reference proteome</keyword>